<feature type="transmembrane region" description="Helical" evidence="18">
    <location>
        <begin position="284"/>
        <end position="308"/>
    </location>
</feature>
<evidence type="ECO:0000256" key="11">
    <source>
        <dbReference type="ARBA" id="ARBA00023157"/>
    </source>
</evidence>
<feature type="transmembrane region" description="Helical" evidence="18">
    <location>
        <begin position="121"/>
        <end position="150"/>
    </location>
</feature>
<dbReference type="FunFam" id="1.20.1070.10:FF:000044">
    <property type="entry name" value="Opsin, ultraviolet-sensitive"/>
    <property type="match status" value="1"/>
</dbReference>
<evidence type="ECO:0000256" key="9">
    <source>
        <dbReference type="ARBA" id="ARBA00023040"/>
    </source>
</evidence>
<comment type="subcellular location">
    <subcellularLocation>
        <location evidence="1">Membrane</location>
        <topology evidence="1">Multi-pass membrane protein</topology>
    </subcellularLocation>
</comment>
<evidence type="ECO:0000313" key="20">
    <source>
        <dbReference type="EMBL" id="QWV42668.1"/>
    </source>
</evidence>
<dbReference type="AlphaFoldDB" id="A0A8F2SZF3"/>
<keyword evidence="11" id="KW-1015">Disulfide bond</keyword>
<evidence type="ECO:0000256" key="10">
    <source>
        <dbReference type="ARBA" id="ARBA00023136"/>
    </source>
</evidence>
<name>A0A8F2SZF3_9CUCU</name>
<keyword evidence="6" id="KW-0681">Retinal protein</keyword>
<sequence>MTSAPNLTIIAAQARVVDYMGNNGGVRHKLGWNVPKEELIHIPEHWFKYPEPEASMHFLLGLVYIAFFVMSMVGNGIVIWVFSSAKSLRTASNMFVVNLAFCDFMMMLKAPIFLYNTFYRGFALGFSGCQIFAFMGSLSGIGAGMTNACIAYDRYTTITNPFDGKVTRTKALVMIIIVWIYTIPWAVMPLLEVWGKFAPEGFLTACTFDYLTNTFDNHLFVAVIFTCSYAIPMTLIIYCYSQIVSKVFSHEKELREQAKKMNVESLRSNTSQQNQSAEVRIAKAAITICFLYVASWTPYAVFSLIGAFGDQSLLTPGVTMIPALCCKLVACLDPYVYAISHPRFRIELQKRMPWLAIKEQSETASTSTEQTSTPAAQPT</sequence>
<feature type="transmembrane region" description="Helical" evidence="18">
    <location>
        <begin position="171"/>
        <end position="191"/>
    </location>
</feature>
<dbReference type="PRINTS" id="PR00237">
    <property type="entry name" value="GPCRRHODOPSN"/>
</dbReference>
<dbReference type="GO" id="GO:0007601">
    <property type="term" value="P:visual perception"/>
    <property type="evidence" value="ECO:0007669"/>
    <property type="project" value="UniProtKB-KW"/>
</dbReference>
<dbReference type="Gene3D" id="1.20.1070.10">
    <property type="entry name" value="Rhodopsin 7-helix transmembrane proteins"/>
    <property type="match status" value="1"/>
</dbReference>
<dbReference type="PROSITE" id="PS50262">
    <property type="entry name" value="G_PROTEIN_RECEP_F1_2"/>
    <property type="match status" value="1"/>
</dbReference>
<dbReference type="EMBL" id="MW886035">
    <property type="protein sequence ID" value="QWV42668.1"/>
    <property type="molecule type" value="mRNA"/>
</dbReference>
<evidence type="ECO:0000256" key="2">
    <source>
        <dbReference type="ARBA" id="ARBA00010663"/>
    </source>
</evidence>
<keyword evidence="4" id="KW-0716">Sensory transduction</keyword>
<feature type="transmembrane region" description="Helical" evidence="18">
    <location>
        <begin position="58"/>
        <end position="82"/>
    </location>
</feature>
<dbReference type="PROSITE" id="PS00237">
    <property type="entry name" value="G_PROTEIN_RECEP_F1_1"/>
    <property type="match status" value="1"/>
</dbReference>
<keyword evidence="8" id="KW-0157">Chromophore</keyword>
<keyword evidence="3" id="KW-0600">Photoreceptor protein</keyword>
<keyword evidence="13" id="KW-0325">Glycoprotein</keyword>
<accession>A0A8F2SZF3</accession>
<dbReference type="CDD" id="cd15079">
    <property type="entry name" value="7tmA_photoreceptors_insect"/>
    <property type="match status" value="1"/>
</dbReference>
<feature type="region of interest" description="Disordered" evidence="17">
    <location>
        <begin position="359"/>
        <end position="379"/>
    </location>
</feature>
<feature type="transmembrane region" description="Helical" evidence="18">
    <location>
        <begin position="320"/>
        <end position="340"/>
    </location>
</feature>
<reference evidence="20" key="1">
    <citation type="journal article" date="2021" name="Front Ecol Evol">
        <title>Opsin Evolution in Flower-Visiting Beetles.</title>
        <authorList>
            <person name="Sharkey C.R."/>
            <person name="Powell G.S."/>
            <person name="Bybee S.M."/>
        </authorList>
    </citation>
    <scope>NUCLEOTIDE SEQUENCE</scope>
</reference>
<evidence type="ECO:0000256" key="12">
    <source>
        <dbReference type="ARBA" id="ARBA00023170"/>
    </source>
</evidence>
<organism evidence="20">
    <name type="scientific">Mordella sp. CRS 2021</name>
    <dbReference type="NCBI Taxonomy" id="2848621"/>
    <lineage>
        <taxon>Eukaryota</taxon>
        <taxon>Metazoa</taxon>
        <taxon>Ecdysozoa</taxon>
        <taxon>Arthropoda</taxon>
        <taxon>Hexapoda</taxon>
        <taxon>Insecta</taxon>
        <taxon>Pterygota</taxon>
        <taxon>Neoptera</taxon>
        <taxon>Endopterygota</taxon>
        <taxon>Coleoptera</taxon>
        <taxon>Polyphaga</taxon>
        <taxon>Cucujiformia</taxon>
        <taxon>Mordellidae</taxon>
        <taxon>Mordella</taxon>
    </lineage>
</organism>
<evidence type="ECO:0000256" key="13">
    <source>
        <dbReference type="ARBA" id="ARBA00023180"/>
    </source>
</evidence>
<evidence type="ECO:0000256" key="6">
    <source>
        <dbReference type="ARBA" id="ARBA00022925"/>
    </source>
</evidence>
<dbReference type="PRINTS" id="PR00577">
    <property type="entry name" value="OPSINRH3RH4"/>
</dbReference>
<evidence type="ECO:0000256" key="8">
    <source>
        <dbReference type="ARBA" id="ARBA00022991"/>
    </source>
</evidence>
<feature type="transmembrane region" description="Helical" evidence="18">
    <location>
        <begin position="219"/>
        <end position="240"/>
    </location>
</feature>
<feature type="transmembrane region" description="Helical" evidence="18">
    <location>
        <begin position="94"/>
        <end position="115"/>
    </location>
</feature>
<dbReference type="PROSITE" id="PS00238">
    <property type="entry name" value="OPSIN"/>
    <property type="match status" value="1"/>
</dbReference>
<keyword evidence="9 16" id="KW-0297">G-protein coupled receptor</keyword>
<feature type="domain" description="G-protein coupled receptors family 1 profile" evidence="19">
    <location>
        <begin position="74"/>
        <end position="337"/>
    </location>
</feature>
<keyword evidence="10 18" id="KW-0472">Membrane</keyword>
<evidence type="ECO:0000256" key="4">
    <source>
        <dbReference type="ARBA" id="ARBA00022606"/>
    </source>
</evidence>
<dbReference type="GO" id="GO:0016020">
    <property type="term" value="C:membrane"/>
    <property type="evidence" value="ECO:0007669"/>
    <property type="project" value="UniProtKB-SubCell"/>
</dbReference>
<dbReference type="InterPro" id="IPR050125">
    <property type="entry name" value="GPCR_opsins"/>
</dbReference>
<protein>
    <submittedName>
        <fullName evidence="20">Ultraviolet sensitive opsin 1</fullName>
    </submittedName>
</protein>
<dbReference type="InterPro" id="IPR017452">
    <property type="entry name" value="GPCR_Rhodpsn_7TM"/>
</dbReference>
<keyword evidence="14 16" id="KW-0807">Transducer</keyword>
<comment type="similarity">
    <text evidence="2 16">Belongs to the G-protein coupled receptor 1 family.</text>
</comment>
<dbReference type="PANTHER" id="PTHR24240">
    <property type="entry name" value="OPSIN"/>
    <property type="match status" value="1"/>
</dbReference>
<dbReference type="SUPFAM" id="SSF81321">
    <property type="entry name" value="Family A G protein-coupled receptor-like"/>
    <property type="match status" value="1"/>
</dbReference>
<dbReference type="InterPro" id="IPR000276">
    <property type="entry name" value="GPCR_Rhodpsn"/>
</dbReference>
<evidence type="ECO:0000256" key="17">
    <source>
        <dbReference type="SAM" id="MobiDB-lite"/>
    </source>
</evidence>
<keyword evidence="12 16" id="KW-0675">Receptor</keyword>
<feature type="compositionally biased region" description="Low complexity" evidence="17">
    <location>
        <begin position="362"/>
        <end position="379"/>
    </location>
</feature>
<proteinExistence type="evidence at transcript level"/>
<evidence type="ECO:0000256" key="5">
    <source>
        <dbReference type="ARBA" id="ARBA00022692"/>
    </source>
</evidence>
<evidence type="ECO:0000256" key="16">
    <source>
        <dbReference type="RuleBase" id="RU000688"/>
    </source>
</evidence>
<evidence type="ECO:0000256" key="1">
    <source>
        <dbReference type="ARBA" id="ARBA00004141"/>
    </source>
</evidence>
<evidence type="ECO:0000256" key="15">
    <source>
        <dbReference type="ARBA" id="ARBA00023305"/>
    </source>
</evidence>
<dbReference type="GO" id="GO:0009881">
    <property type="term" value="F:photoreceptor activity"/>
    <property type="evidence" value="ECO:0007669"/>
    <property type="project" value="UniProtKB-KW"/>
</dbReference>
<evidence type="ECO:0000259" key="19">
    <source>
        <dbReference type="PROSITE" id="PS50262"/>
    </source>
</evidence>
<evidence type="ECO:0000256" key="3">
    <source>
        <dbReference type="ARBA" id="ARBA00022543"/>
    </source>
</evidence>
<keyword evidence="15" id="KW-0844">Vision</keyword>
<evidence type="ECO:0000256" key="14">
    <source>
        <dbReference type="ARBA" id="ARBA00023224"/>
    </source>
</evidence>
<dbReference type="InterPro" id="IPR027430">
    <property type="entry name" value="Retinal_BS"/>
</dbReference>
<evidence type="ECO:0000256" key="7">
    <source>
        <dbReference type="ARBA" id="ARBA00022989"/>
    </source>
</evidence>
<keyword evidence="5 16" id="KW-0812">Transmembrane</keyword>
<dbReference type="GO" id="GO:0004930">
    <property type="term" value="F:G protein-coupled receptor activity"/>
    <property type="evidence" value="ECO:0007669"/>
    <property type="project" value="UniProtKB-KW"/>
</dbReference>
<evidence type="ECO:0000256" key="18">
    <source>
        <dbReference type="SAM" id="Phobius"/>
    </source>
</evidence>
<keyword evidence="7 18" id="KW-1133">Transmembrane helix</keyword>
<dbReference type="Pfam" id="PF00001">
    <property type="entry name" value="7tm_1"/>
    <property type="match status" value="1"/>
</dbReference>
<dbReference type="InterPro" id="IPR001760">
    <property type="entry name" value="Opsin"/>
</dbReference>
<dbReference type="GO" id="GO:0007602">
    <property type="term" value="P:phototransduction"/>
    <property type="evidence" value="ECO:0007669"/>
    <property type="project" value="UniProtKB-KW"/>
</dbReference>